<proteinExistence type="predicted"/>
<gene>
    <name evidence="2" type="ORF">J421_5508</name>
</gene>
<geneLocation type="plasmid" evidence="2 3">
    <name>1</name>
</geneLocation>
<dbReference type="KEGG" id="gba:J421_5508"/>
<keyword evidence="2" id="KW-0614">Plasmid</keyword>
<evidence type="ECO:0000313" key="3">
    <source>
        <dbReference type="Proteomes" id="UP000019151"/>
    </source>
</evidence>
<organism evidence="2 3">
    <name type="scientific">Gemmatirosa kalamazoonensis</name>
    <dbReference type="NCBI Taxonomy" id="861299"/>
    <lineage>
        <taxon>Bacteria</taxon>
        <taxon>Pseudomonadati</taxon>
        <taxon>Gemmatimonadota</taxon>
        <taxon>Gemmatimonadia</taxon>
        <taxon>Gemmatimonadales</taxon>
        <taxon>Gemmatimonadaceae</taxon>
        <taxon>Gemmatirosa</taxon>
    </lineage>
</organism>
<dbReference type="OrthoDB" id="58040at2"/>
<dbReference type="Proteomes" id="UP000019151">
    <property type="component" value="Plasmid 1"/>
</dbReference>
<name>W0RTX4_9BACT</name>
<dbReference type="EMBL" id="CP007129">
    <property type="protein sequence ID" value="AHG93043.1"/>
    <property type="molecule type" value="Genomic_DNA"/>
</dbReference>
<dbReference type="HOGENOM" id="CLU_480426_0_0_0"/>
<dbReference type="AlphaFoldDB" id="W0RTX4"/>
<feature type="compositionally biased region" description="Low complexity" evidence="1">
    <location>
        <begin position="449"/>
        <end position="470"/>
    </location>
</feature>
<evidence type="ECO:0000256" key="1">
    <source>
        <dbReference type="SAM" id="MobiDB-lite"/>
    </source>
</evidence>
<evidence type="ECO:0008006" key="4">
    <source>
        <dbReference type="Google" id="ProtNLM"/>
    </source>
</evidence>
<reference evidence="2 3" key="1">
    <citation type="journal article" date="2014" name="Genome Announc.">
        <title>Genome Sequence and Methylome of Soil Bacterium Gemmatirosa kalamazoonensis KBS708T, a Member of the Rarely Cultivated Gemmatimonadetes Phylum.</title>
        <authorList>
            <person name="Debruyn J.M."/>
            <person name="Radosevich M."/>
            <person name="Wommack K.E."/>
            <person name="Polson S.W."/>
            <person name="Hauser L.J."/>
            <person name="Fawaz M.N."/>
            <person name="Korlach J."/>
            <person name="Tsai Y.C."/>
        </authorList>
    </citation>
    <scope>NUCLEOTIDE SEQUENCE [LARGE SCALE GENOMIC DNA]</scope>
    <source>
        <strain evidence="2 3">KBS708</strain>
        <plasmid evidence="3">Plasmid 1</plasmid>
    </source>
</reference>
<protein>
    <recommendedName>
        <fullName evidence="4">DnaA N-terminal domain-containing protein</fullName>
    </recommendedName>
</protein>
<evidence type="ECO:0000313" key="2">
    <source>
        <dbReference type="EMBL" id="AHG93043.1"/>
    </source>
</evidence>
<keyword evidence="3" id="KW-1185">Reference proteome</keyword>
<feature type="region of interest" description="Disordered" evidence="1">
    <location>
        <begin position="445"/>
        <end position="485"/>
    </location>
</feature>
<dbReference type="RefSeq" id="WP_025414354.1">
    <property type="nucleotide sequence ID" value="NZ_CP007129.1"/>
</dbReference>
<sequence length="567" mass="62032">MAQSSSLVRRSDDRLLLAQQGVSTLPSPIALQLLDIPFVLPVQKQPPRENGRLPEGMWRLEYELIGADRTRYRVRVTGDPELGLPFGRDADVLLALFRLLDEERDVHDLATGTFRQPSFQMICRALGLGATGPLVRRIRDALRRLSHVRIESRVLVDRAEAAARLLAQDGSATPAAPTASTVRRHEVEETRWLLEYRTEERTVESRGDAPIDDVTDGSGERVERTLWIHELRLNPFWVGQAISGWAGWIDVERHADLKSITARRLYQLCAAHAARHVRIPWALPEHDLRTACMLTLDGKKPTRVRQMLSEAAAELVEAGVLADHAWRGAPRRGPMTLELTPGPLLQLSGLLRGIGLTDPPDVRVQYALLRAFGVTAPRARALIAEKPGQVAEVLLRACHLRATDPGAVSKSWAGWIIHHVEHDTSFAGEVAFHEWRRTALARLDGQTDARPAAPSAGPSARERAVSVSGPAPAPAPTPVARPAADPDADARWQRVLAVVRPQLSMLDYFGVEDAVAVGGDEGTLVLAVTNDIAARALHRALPRLTTVLGAHDGGPTEIRVVLSTPAA</sequence>
<dbReference type="InParanoid" id="W0RTX4"/>
<accession>W0RTX4</accession>